<comment type="caution">
    <text evidence="2">The sequence shown here is derived from an EMBL/GenBank/DDBJ whole genome shotgun (WGS) entry which is preliminary data.</text>
</comment>
<reference evidence="2" key="1">
    <citation type="submission" date="2023-01" db="EMBL/GenBank/DDBJ databases">
        <title>Draft genome sequence of Nocardiopsis sp. LSu2-4 isolated from halophytes.</title>
        <authorList>
            <person name="Duangmal K."/>
            <person name="Chantavorakit T."/>
        </authorList>
    </citation>
    <scope>NUCLEOTIDE SEQUENCE</scope>
    <source>
        <strain evidence="2">LSu2-4</strain>
    </source>
</reference>
<sequence length="267" mass="29178">MFEKSLHTVRGRRLAVLDSGGDGPAVLALHGHFSRGSVYAPLAEALKGRFRVVAPDQRAHGHSEGGPPLTPDEYVHDAAELVDRIGVDPVAVIGHSMGGIVAYRLAARFPGLVRALAVVDIGTVNKRPDVEPVLDVSDWPRRAPTREALAQAIEARGVPSWFFMQSAEEFHDGWGLLFDHGDLMASQRALIGDHMADWKATEQPALLLRGGDSFMLSAAESERMRSARSGVETVEFPGCGHWLYEEEPDQFTSVVGSFLDRWHRTAP</sequence>
<gene>
    <name evidence="2" type="ORF">O4U47_07190</name>
</gene>
<dbReference type="Proteomes" id="UP001165685">
    <property type="component" value="Unassembled WGS sequence"/>
</dbReference>
<proteinExistence type="predicted"/>
<dbReference type="SUPFAM" id="SSF53474">
    <property type="entry name" value="alpha/beta-Hydrolases"/>
    <property type="match status" value="1"/>
</dbReference>
<dbReference type="PANTHER" id="PTHR43194">
    <property type="entry name" value="HYDROLASE ALPHA/BETA FOLD FAMILY"/>
    <property type="match status" value="1"/>
</dbReference>
<dbReference type="Gene3D" id="3.40.50.1820">
    <property type="entry name" value="alpha/beta hydrolase"/>
    <property type="match status" value="1"/>
</dbReference>
<dbReference type="Pfam" id="PF12697">
    <property type="entry name" value="Abhydrolase_6"/>
    <property type="match status" value="1"/>
</dbReference>
<dbReference type="InterPro" id="IPR000073">
    <property type="entry name" value="AB_hydrolase_1"/>
</dbReference>
<name>A0ABT4THW4_9ACTN</name>
<keyword evidence="2" id="KW-0378">Hydrolase</keyword>
<dbReference type="PANTHER" id="PTHR43194:SF2">
    <property type="entry name" value="PEROXISOMAL MEMBRANE PROTEIN LPX1"/>
    <property type="match status" value="1"/>
</dbReference>
<dbReference type="EMBL" id="JAQFWP010000009">
    <property type="protein sequence ID" value="MDA2804293.1"/>
    <property type="molecule type" value="Genomic_DNA"/>
</dbReference>
<dbReference type="InterPro" id="IPR050228">
    <property type="entry name" value="Carboxylesterase_BioH"/>
</dbReference>
<dbReference type="RefSeq" id="WP_270676822.1">
    <property type="nucleotide sequence ID" value="NZ_JAQFWP010000009.1"/>
</dbReference>
<dbReference type="GO" id="GO:0016787">
    <property type="term" value="F:hydrolase activity"/>
    <property type="evidence" value="ECO:0007669"/>
    <property type="project" value="UniProtKB-KW"/>
</dbReference>
<dbReference type="PRINTS" id="PR00111">
    <property type="entry name" value="ABHYDROLASE"/>
</dbReference>
<dbReference type="InterPro" id="IPR029058">
    <property type="entry name" value="AB_hydrolase_fold"/>
</dbReference>
<evidence type="ECO:0000259" key="1">
    <source>
        <dbReference type="Pfam" id="PF12697"/>
    </source>
</evidence>
<evidence type="ECO:0000313" key="2">
    <source>
        <dbReference type="EMBL" id="MDA2804293.1"/>
    </source>
</evidence>
<keyword evidence="3" id="KW-1185">Reference proteome</keyword>
<protein>
    <submittedName>
        <fullName evidence="2">Alpha/beta hydrolase</fullName>
    </submittedName>
</protein>
<organism evidence="2 3">
    <name type="scientific">Nocardiopsis suaedae</name>
    <dbReference type="NCBI Taxonomy" id="3018444"/>
    <lineage>
        <taxon>Bacteria</taxon>
        <taxon>Bacillati</taxon>
        <taxon>Actinomycetota</taxon>
        <taxon>Actinomycetes</taxon>
        <taxon>Streptosporangiales</taxon>
        <taxon>Nocardiopsidaceae</taxon>
        <taxon>Nocardiopsis</taxon>
    </lineage>
</organism>
<evidence type="ECO:0000313" key="3">
    <source>
        <dbReference type="Proteomes" id="UP001165685"/>
    </source>
</evidence>
<accession>A0ABT4THW4</accession>
<feature type="domain" description="AB hydrolase-1" evidence="1">
    <location>
        <begin position="26"/>
        <end position="251"/>
    </location>
</feature>